<dbReference type="Proteomes" id="UP000015241">
    <property type="component" value="Unassembled WGS sequence"/>
</dbReference>
<reference evidence="2 3" key="1">
    <citation type="journal article" date="2012" name="Science">
        <title>The Paleozoic origin of enzymatic lignin decomposition reconstructed from 31 fungal genomes.</title>
        <authorList>
            <person name="Floudas D."/>
            <person name="Binder M."/>
            <person name="Riley R."/>
            <person name="Barry K."/>
            <person name="Blanchette R.A."/>
            <person name="Henrissat B."/>
            <person name="Martinez A.T."/>
            <person name="Otillar R."/>
            <person name="Spatafora J.W."/>
            <person name="Yadav J.S."/>
            <person name="Aerts A."/>
            <person name="Benoit I."/>
            <person name="Boyd A."/>
            <person name="Carlson A."/>
            <person name="Copeland A."/>
            <person name="Coutinho P.M."/>
            <person name="de Vries R.P."/>
            <person name="Ferreira P."/>
            <person name="Findley K."/>
            <person name="Foster B."/>
            <person name="Gaskell J."/>
            <person name="Glotzer D."/>
            <person name="Gorecki P."/>
            <person name="Heitman J."/>
            <person name="Hesse C."/>
            <person name="Hori C."/>
            <person name="Igarashi K."/>
            <person name="Jurgens J.A."/>
            <person name="Kallen N."/>
            <person name="Kersten P."/>
            <person name="Kohler A."/>
            <person name="Kuees U."/>
            <person name="Kumar T.K.A."/>
            <person name="Kuo A."/>
            <person name="LaButti K."/>
            <person name="Larrondo L.F."/>
            <person name="Lindquist E."/>
            <person name="Ling A."/>
            <person name="Lombard V."/>
            <person name="Lucas S."/>
            <person name="Lundell T."/>
            <person name="Martin R."/>
            <person name="McLaughlin D.J."/>
            <person name="Morgenstern I."/>
            <person name="Morin E."/>
            <person name="Murat C."/>
            <person name="Nagy L.G."/>
            <person name="Nolan M."/>
            <person name="Ohm R.A."/>
            <person name="Patyshakuliyeva A."/>
            <person name="Rokas A."/>
            <person name="Ruiz-Duenas F.J."/>
            <person name="Sabat G."/>
            <person name="Salamov A."/>
            <person name="Samejima M."/>
            <person name="Schmutz J."/>
            <person name="Slot J.C."/>
            <person name="St John F."/>
            <person name="Stenlid J."/>
            <person name="Sun H."/>
            <person name="Sun S."/>
            <person name="Syed K."/>
            <person name="Tsang A."/>
            <person name="Wiebenga A."/>
            <person name="Young D."/>
            <person name="Pisabarro A."/>
            <person name="Eastwood D.C."/>
            <person name="Martin F."/>
            <person name="Cullen D."/>
            <person name="Grigoriev I.V."/>
            <person name="Hibbett D.S."/>
        </authorList>
    </citation>
    <scope>NUCLEOTIDE SEQUENCE</scope>
    <source>
        <strain evidence="3">FP-58527</strain>
    </source>
</reference>
<evidence type="ECO:0000259" key="1">
    <source>
        <dbReference type="Pfam" id="PF16413"/>
    </source>
</evidence>
<name>S8ES91_FOMSC</name>
<dbReference type="InParanoid" id="S8ES91"/>
<dbReference type="STRING" id="743788.S8ES91"/>
<proteinExistence type="predicted"/>
<accession>S8ES91</accession>
<dbReference type="OrthoDB" id="4230923at2759"/>
<dbReference type="Pfam" id="PF16413">
    <property type="entry name" value="Mlh1_C"/>
    <property type="match status" value="1"/>
</dbReference>
<protein>
    <recommendedName>
        <fullName evidence="1">DNA mismatch repair protein Mlh1 C-terminal domain-containing protein</fullName>
    </recommendedName>
</protein>
<dbReference type="HOGENOM" id="CLU_729650_0_0_1"/>
<sequence>MSQAARPKKTLSLQNVRTSRTFALMFPVFSALLQRRVGARGSHSTNANISRLAARGVREARGPPNYLTATKRMRAALVKGTCNSMPLLLQRHTFIGIPDASKCLCHRAFDQAGCRQPRCRFVHTARNPPYQLGLGDFGDMGRLRLDPAPSLRTLVALVRSKLTRPQIIVDPIVDMLLSRREMLADLSSLRICADGRDDTLAVLPDHTPLPARPRGHSYTERKDRAFADAPPSDGTPRVWMTREEAERMLSTRTENKRPELTHKLPERRCAPNPTQGAPTMFGLRLPVMKLGKEARRCLRCQKLEPSHLARDCDCDIDICGTCGQDHATHEYATAAHHCVNCNVDGYASWSRMCPAFVEAPRRIQGADKLEQYRFLPVLR</sequence>
<gene>
    <name evidence="2" type="ORF">FOMPIDRAFT_1045080</name>
</gene>
<organism evidence="2 3">
    <name type="scientific">Fomitopsis schrenkii</name>
    <name type="common">Brown rot fungus</name>
    <dbReference type="NCBI Taxonomy" id="2126942"/>
    <lineage>
        <taxon>Eukaryota</taxon>
        <taxon>Fungi</taxon>
        <taxon>Dikarya</taxon>
        <taxon>Basidiomycota</taxon>
        <taxon>Agaricomycotina</taxon>
        <taxon>Agaricomycetes</taxon>
        <taxon>Polyporales</taxon>
        <taxon>Fomitopsis</taxon>
    </lineage>
</organism>
<dbReference type="InterPro" id="IPR032189">
    <property type="entry name" value="Mlh1_C"/>
</dbReference>
<evidence type="ECO:0000313" key="2">
    <source>
        <dbReference type="EMBL" id="EPT05779.1"/>
    </source>
</evidence>
<dbReference type="EMBL" id="KE504123">
    <property type="protein sequence ID" value="EPT05779.1"/>
    <property type="molecule type" value="Genomic_DNA"/>
</dbReference>
<dbReference type="AlphaFoldDB" id="S8ES91"/>
<feature type="domain" description="DNA mismatch repair protein Mlh1 C-terminal" evidence="1">
    <location>
        <begin position="67"/>
        <end position="204"/>
    </location>
</feature>
<keyword evidence="3" id="KW-1185">Reference proteome</keyword>
<evidence type="ECO:0000313" key="3">
    <source>
        <dbReference type="Proteomes" id="UP000015241"/>
    </source>
</evidence>